<accession>A0ACA9PGQ4</accession>
<reference evidence="1" key="1">
    <citation type="submission" date="2021-06" db="EMBL/GenBank/DDBJ databases">
        <authorList>
            <person name="Kallberg Y."/>
            <person name="Tangrot J."/>
            <person name="Rosling A."/>
        </authorList>
    </citation>
    <scope>NUCLEOTIDE SEQUENCE</scope>
    <source>
        <strain evidence="1">28 12/20/2015</strain>
    </source>
</reference>
<comment type="caution">
    <text evidence="1">The sequence shown here is derived from an EMBL/GenBank/DDBJ whole genome shotgun (WGS) entry which is preliminary data.</text>
</comment>
<gene>
    <name evidence="1" type="ORF">SPELUC_LOCUS11193</name>
</gene>
<organism evidence="1 2">
    <name type="scientific">Cetraspora pellucida</name>
    <dbReference type="NCBI Taxonomy" id="1433469"/>
    <lineage>
        <taxon>Eukaryota</taxon>
        <taxon>Fungi</taxon>
        <taxon>Fungi incertae sedis</taxon>
        <taxon>Mucoromycota</taxon>
        <taxon>Glomeromycotina</taxon>
        <taxon>Glomeromycetes</taxon>
        <taxon>Diversisporales</taxon>
        <taxon>Gigasporaceae</taxon>
        <taxon>Cetraspora</taxon>
    </lineage>
</organism>
<dbReference type="Proteomes" id="UP000789366">
    <property type="component" value="Unassembled WGS sequence"/>
</dbReference>
<protein>
    <submittedName>
        <fullName evidence="1">16734_t:CDS:1</fullName>
    </submittedName>
</protein>
<keyword evidence="2" id="KW-1185">Reference proteome</keyword>
<sequence length="319" mass="35963">LAKDDEATIFATDTILSLLMCAPRSVYPWDIVINRTGNKLFFDKRSNDYVTVNENAVDSPVETGDKDNINSPIALSMEATIINHCFAMQVVNESEKYELEKPNPFANSDDLEFMAPCAYRYRRFDLGINEEEDVRLIVRTQLDSVVKTPAGDDSFITIKALNEFDSRSQGAGGALDWRQKLDTQRGAVVATEMKNNSCKLARWAVQSILAGADQMKLGYVSRASPKNNRRHVILGTQYYKPRDFAAQMNMSVSNGWGIVRTVIDLCMKLPEGRYVLLKDPNKPVVRLYSVPANTFEVEDPLLDEGDELEEDEDDLIETR</sequence>
<name>A0ACA9PGQ4_9GLOM</name>
<feature type="non-terminal residue" evidence="1">
    <location>
        <position position="319"/>
    </location>
</feature>
<dbReference type="EMBL" id="CAJVPW010022935">
    <property type="protein sequence ID" value="CAG8699368.1"/>
    <property type="molecule type" value="Genomic_DNA"/>
</dbReference>
<evidence type="ECO:0000313" key="1">
    <source>
        <dbReference type="EMBL" id="CAG8699368.1"/>
    </source>
</evidence>
<evidence type="ECO:0000313" key="2">
    <source>
        <dbReference type="Proteomes" id="UP000789366"/>
    </source>
</evidence>
<feature type="non-terminal residue" evidence="1">
    <location>
        <position position="1"/>
    </location>
</feature>
<proteinExistence type="predicted"/>